<dbReference type="Pfam" id="PF12680">
    <property type="entry name" value="SnoaL_2"/>
    <property type="match status" value="1"/>
</dbReference>
<dbReference type="Gene3D" id="3.10.450.50">
    <property type="match status" value="1"/>
</dbReference>
<keyword evidence="3" id="KW-1185">Reference proteome</keyword>
<dbReference type="PANTHER" id="PTHR41252:SF1">
    <property type="entry name" value="BLR2505 PROTEIN"/>
    <property type="match status" value="1"/>
</dbReference>
<dbReference type="Proteomes" id="UP000585638">
    <property type="component" value="Unassembled WGS sequence"/>
</dbReference>
<protein>
    <recommendedName>
        <fullName evidence="1">SnoaL-like domain-containing protein</fullName>
    </recommendedName>
</protein>
<dbReference type="EMBL" id="JACHIR010000001">
    <property type="protein sequence ID" value="MBB5890956.1"/>
    <property type="molecule type" value="Genomic_DNA"/>
</dbReference>
<comment type="caution">
    <text evidence="2">The sequence shown here is derived from an EMBL/GenBank/DDBJ whole genome shotgun (WGS) entry which is preliminary data.</text>
</comment>
<feature type="domain" description="SnoaL-like" evidence="1">
    <location>
        <begin position="16"/>
        <end position="120"/>
    </location>
</feature>
<dbReference type="SUPFAM" id="SSF54427">
    <property type="entry name" value="NTF2-like"/>
    <property type="match status" value="1"/>
</dbReference>
<reference evidence="2 3" key="1">
    <citation type="submission" date="2020-08" db="EMBL/GenBank/DDBJ databases">
        <title>Sequencing the genomes of 1000 actinobacteria strains.</title>
        <authorList>
            <person name="Klenk H.-P."/>
        </authorList>
    </citation>
    <scope>NUCLEOTIDE SEQUENCE [LARGE SCALE GENOMIC DNA]</scope>
    <source>
        <strain evidence="2 3">DSM 43851</strain>
    </source>
</reference>
<evidence type="ECO:0000313" key="2">
    <source>
        <dbReference type="EMBL" id="MBB5890956.1"/>
    </source>
</evidence>
<dbReference type="InterPro" id="IPR032710">
    <property type="entry name" value="NTF2-like_dom_sf"/>
</dbReference>
<proteinExistence type="predicted"/>
<accession>A0A7W9KEA6</accession>
<dbReference type="InterPro" id="IPR037401">
    <property type="entry name" value="SnoaL-like"/>
</dbReference>
<dbReference type="PANTHER" id="PTHR41252">
    <property type="entry name" value="BLR2505 PROTEIN"/>
    <property type="match status" value="1"/>
</dbReference>
<dbReference type="AlphaFoldDB" id="A0A7W9KEA6"/>
<gene>
    <name evidence="2" type="ORF">BJ998_002152</name>
</gene>
<evidence type="ECO:0000259" key="1">
    <source>
        <dbReference type="Pfam" id="PF12680"/>
    </source>
</evidence>
<evidence type="ECO:0000313" key="3">
    <source>
        <dbReference type="Proteomes" id="UP000585638"/>
    </source>
</evidence>
<dbReference type="RefSeq" id="WP_184860754.1">
    <property type="nucleotide sequence ID" value="NZ_BAAAWY010000038.1"/>
</dbReference>
<name>A0A7W9KEA6_9PSEU</name>
<sequence length="149" mass="16583">MTETVVDVRTSNVALVQKMYDRFNEGDLETVRREVFAPDVVWTLPGRSPVGGTKNGVDEVIAFFAGLVSTGVQVLPIKIDAWGEDTVVETHRGVGEVPGAKLDAMNCTHYRIENGRIKEVQVYLSDQYSADNFFWQAIALAPIPQRWAK</sequence>
<organism evidence="2 3">
    <name type="scientific">Kutzneria kofuensis</name>
    <dbReference type="NCBI Taxonomy" id="103725"/>
    <lineage>
        <taxon>Bacteria</taxon>
        <taxon>Bacillati</taxon>
        <taxon>Actinomycetota</taxon>
        <taxon>Actinomycetes</taxon>
        <taxon>Pseudonocardiales</taxon>
        <taxon>Pseudonocardiaceae</taxon>
        <taxon>Kutzneria</taxon>
    </lineage>
</organism>